<dbReference type="Pfam" id="PF12785">
    <property type="entry name" value="VESA1_N"/>
    <property type="match status" value="1"/>
</dbReference>
<dbReference type="AlphaFoldDB" id="A0AAV4LZ59"/>
<evidence type="ECO:0000313" key="3">
    <source>
        <dbReference type="EMBL" id="GIX65013.1"/>
    </source>
</evidence>
<evidence type="ECO:0000313" key="4">
    <source>
        <dbReference type="Proteomes" id="UP001497744"/>
    </source>
</evidence>
<organism evidence="3 4">
    <name type="scientific">Babesia caballi</name>
    <dbReference type="NCBI Taxonomy" id="5871"/>
    <lineage>
        <taxon>Eukaryota</taxon>
        <taxon>Sar</taxon>
        <taxon>Alveolata</taxon>
        <taxon>Apicomplexa</taxon>
        <taxon>Aconoidasida</taxon>
        <taxon>Piroplasmida</taxon>
        <taxon>Babesiidae</taxon>
        <taxon>Babesia</taxon>
    </lineage>
</organism>
<comment type="caution">
    <text evidence="3">The sequence shown here is derived from an EMBL/GenBank/DDBJ whole genome shotgun (WGS) entry which is preliminary data.</text>
</comment>
<name>A0AAV4LZ59_BABCB</name>
<evidence type="ECO:0000256" key="1">
    <source>
        <dbReference type="SAM" id="MobiDB-lite"/>
    </source>
</evidence>
<feature type="compositionally biased region" description="Polar residues" evidence="1">
    <location>
        <begin position="1095"/>
        <end position="1106"/>
    </location>
</feature>
<dbReference type="EMBL" id="BPLF01000004">
    <property type="protein sequence ID" value="GIX65013.1"/>
    <property type="molecule type" value="Genomic_DNA"/>
</dbReference>
<dbReference type="RefSeq" id="XP_067717082.1">
    <property type="nucleotide sequence ID" value="XM_067860981.1"/>
</dbReference>
<feature type="transmembrane region" description="Helical" evidence="2">
    <location>
        <begin position="1020"/>
        <end position="1037"/>
    </location>
</feature>
<dbReference type="Proteomes" id="UP001497744">
    <property type="component" value="Unassembled WGS sequence"/>
</dbReference>
<feature type="region of interest" description="Disordered" evidence="1">
    <location>
        <begin position="1084"/>
        <end position="1106"/>
    </location>
</feature>
<keyword evidence="4" id="KW-1185">Reference proteome</keyword>
<proteinExistence type="predicted"/>
<evidence type="ECO:0008006" key="5">
    <source>
        <dbReference type="Google" id="ProtNLM"/>
    </source>
</evidence>
<keyword evidence="2" id="KW-0812">Transmembrane</keyword>
<accession>A0AAV4LZ59</accession>
<keyword evidence="2" id="KW-0472">Membrane</keyword>
<dbReference type="GeneID" id="94196494"/>
<keyword evidence="2" id="KW-1133">Transmembrane helix</keyword>
<protein>
    <recommendedName>
        <fullName evidence="5">Variant erythrocyte surface antigen-1, beta subunit</fullName>
    </recommendedName>
</protein>
<gene>
    <name evidence="3" type="ORF">BcabD6B2_44480</name>
</gene>
<dbReference type="InterPro" id="IPR024751">
    <property type="entry name" value="VESA1"/>
</dbReference>
<reference evidence="3 4" key="1">
    <citation type="submission" date="2021-06" db="EMBL/GenBank/DDBJ databases">
        <title>Genome sequence of Babesia caballi.</title>
        <authorList>
            <person name="Yamagishi J."/>
            <person name="Kidaka T."/>
            <person name="Ochi A."/>
        </authorList>
    </citation>
    <scope>NUCLEOTIDE SEQUENCE [LARGE SCALE GENOMIC DNA]</scope>
    <source>
        <strain evidence="3">USDA-D6B2</strain>
    </source>
</reference>
<evidence type="ECO:0000256" key="2">
    <source>
        <dbReference type="SAM" id="Phobius"/>
    </source>
</evidence>
<sequence>MTTPNGKSLTDCPSNLKEAIDWILRVTGNDGQGGRDNTSVLAKAVKELLESAVRDVESLTSNRHKNDTELQKLKTGLEKAKAWFGKDVTGDTDFEYVGTGGPIGMLAEGLQKFIGYGSKGILSDPPTAGKLTGAGIAPSNIATHRLCDAAIAFTIGVLEGCKKKVNHNKYPTALEKLNYAIGNLYSCCGQGPKTLSGITSSMSELNGNNFNNTPVKAFVNDIKIAFETNLQNISPDSADNVATKVGAYLKGVFQNWSTDGGNNITNSLQKVCQQFNSDNIYDPQKSNSQINAVGSALNPKTGVVQPILTSGKNAFMETLKRANYTRMDYEAASSIQWSNETAKIQKCAKIFLSCLPLYYQALTYIYWGCHDKGGGWGNQTLATGAMRSYFDSQGLLPIFVDRSKRGAHIAKSALGGFQTEFTQGMAGAPSPPTFPYISFTKKLQEKVTTNGNHLPTDCPLSALLYGASCYFRYQQITNAKSAVRAPKTIREMLYFLAALPYSSAYDEINGHIGTLLTTELSVADSALNTPSNKLSADQLNEYFRASCAFASSVLGMVQGPGASQNASDPWLFELFCNSAFQFKYPSGDSLFSTISNYAYALQFQLLFLYSMCANNVDKCGWQHCTYGSEMNKNASGSLQSHICPGLKCNGQSGCWHNGTGNTTDCKHNKAWDEASCGHSNGNVSPLQAFLTDCINGLCRSHPTNSTSHLSTCSGALCHVPMGFQATHLRHKAANGARVYLVLKAICGSPTSPLRQLCEKLGCLTKRTPRSLGDLFGFLWHLNGQLFPKTSQSDITTATWFNKLKDNLPFSYQLNKDSGKNLKKFVGTDHKTHNTSSADLTSLHNSKCNESNQTCGPYLSPLTLSHGATFGKPAPYASTYLSWMVYLTDDLETGFQELLHEFKNIDCSKTGCRAKAGGQEACKSKPHPPGTHGTGSDACSCDSVVHCGGVLPLLYRYGFTFSDIGALFGEGANGTKTKRTCEHFHTQLQSVISGEPLRDLFTSIDNFLYAIRWEFFSKLSGFWTIYVCVILYTFFFLLDTLHMRSHLKLTSSHPGTTHWPAHLGQASTRHETHVHRAVTCNTQKCSSPTTHDHTAHQWSNEVDTMSD</sequence>